<dbReference type="Proteomes" id="UP001365542">
    <property type="component" value="Unassembled WGS sequence"/>
</dbReference>
<protein>
    <submittedName>
        <fullName evidence="2">Uncharacterized protein</fullName>
    </submittedName>
</protein>
<reference evidence="2 3" key="1">
    <citation type="submission" date="2019-10" db="EMBL/GenBank/DDBJ databases">
        <authorList>
            <person name="Palmer J.M."/>
        </authorList>
    </citation>
    <scope>NUCLEOTIDE SEQUENCE [LARGE SCALE GENOMIC DNA]</scope>
    <source>
        <strain evidence="2 3">TWF694</strain>
    </source>
</reference>
<accession>A0AAV9X9G0</accession>
<dbReference type="AlphaFoldDB" id="A0AAV9X9G0"/>
<evidence type="ECO:0000313" key="2">
    <source>
        <dbReference type="EMBL" id="KAK6538302.1"/>
    </source>
</evidence>
<comment type="caution">
    <text evidence="2">The sequence shown here is derived from an EMBL/GenBank/DDBJ whole genome shotgun (WGS) entry which is preliminary data.</text>
</comment>
<keyword evidence="3" id="KW-1185">Reference proteome</keyword>
<sequence length="141" mass="15894">MVLCHAHAQLDDSFDEEYDVANYNLAQVAELEAASRLNSHNLQQTPLQPQNYQGYQNYSYKQMAPNSSLTHAHPYNQQQHHHNNHSSDPMQIDNLIAPNTNYAPSTTSRKLKRSCDFECDSAAAHHGVDASGTKRIKQVAF</sequence>
<feature type="region of interest" description="Disordered" evidence="1">
    <location>
        <begin position="66"/>
        <end position="91"/>
    </location>
</feature>
<dbReference type="EMBL" id="JAVHJO010000008">
    <property type="protein sequence ID" value="KAK6538302.1"/>
    <property type="molecule type" value="Genomic_DNA"/>
</dbReference>
<organism evidence="2 3">
    <name type="scientific">Orbilia ellipsospora</name>
    <dbReference type="NCBI Taxonomy" id="2528407"/>
    <lineage>
        <taxon>Eukaryota</taxon>
        <taxon>Fungi</taxon>
        <taxon>Dikarya</taxon>
        <taxon>Ascomycota</taxon>
        <taxon>Pezizomycotina</taxon>
        <taxon>Orbiliomycetes</taxon>
        <taxon>Orbiliales</taxon>
        <taxon>Orbiliaceae</taxon>
        <taxon>Orbilia</taxon>
    </lineage>
</organism>
<evidence type="ECO:0000313" key="3">
    <source>
        <dbReference type="Proteomes" id="UP001365542"/>
    </source>
</evidence>
<proteinExistence type="predicted"/>
<evidence type="ECO:0000256" key="1">
    <source>
        <dbReference type="SAM" id="MobiDB-lite"/>
    </source>
</evidence>
<name>A0AAV9X9G0_9PEZI</name>
<gene>
    <name evidence="2" type="ORF">TWF694_011182</name>
</gene>